<comment type="caution">
    <text evidence="1">The sequence shown here is derived from an EMBL/GenBank/DDBJ whole genome shotgun (WGS) entry which is preliminary data.</text>
</comment>
<sequence length="86" mass="10119">MTSVFWVLKQLRIRSTLEGYKIEVDISPKSLVPYKFSNSDFKRVTLALRTLQHRIAFTYTTSVDSELPELCKEDTINDATHPYFWM</sequence>
<feature type="non-terminal residue" evidence="1">
    <location>
        <position position="86"/>
    </location>
</feature>
<accession>A0ABP1PTG2</accession>
<proteinExistence type="predicted"/>
<evidence type="ECO:0000313" key="1">
    <source>
        <dbReference type="EMBL" id="CAL8076708.1"/>
    </source>
</evidence>
<dbReference type="Proteomes" id="UP001642540">
    <property type="component" value="Unassembled WGS sequence"/>
</dbReference>
<protein>
    <submittedName>
        <fullName evidence="1">Uncharacterized protein</fullName>
    </submittedName>
</protein>
<dbReference type="EMBL" id="CAXLJM020000012">
    <property type="protein sequence ID" value="CAL8076708.1"/>
    <property type="molecule type" value="Genomic_DNA"/>
</dbReference>
<gene>
    <name evidence="1" type="ORF">ODALV1_LOCUS3563</name>
</gene>
<reference evidence="1 2" key="1">
    <citation type="submission" date="2024-08" db="EMBL/GenBank/DDBJ databases">
        <authorList>
            <person name="Cucini C."/>
            <person name="Frati F."/>
        </authorList>
    </citation>
    <scope>NUCLEOTIDE SEQUENCE [LARGE SCALE GENOMIC DNA]</scope>
</reference>
<organism evidence="1 2">
    <name type="scientific">Orchesella dallaii</name>
    <dbReference type="NCBI Taxonomy" id="48710"/>
    <lineage>
        <taxon>Eukaryota</taxon>
        <taxon>Metazoa</taxon>
        <taxon>Ecdysozoa</taxon>
        <taxon>Arthropoda</taxon>
        <taxon>Hexapoda</taxon>
        <taxon>Collembola</taxon>
        <taxon>Entomobryomorpha</taxon>
        <taxon>Entomobryoidea</taxon>
        <taxon>Orchesellidae</taxon>
        <taxon>Orchesellinae</taxon>
        <taxon>Orchesella</taxon>
    </lineage>
</organism>
<name>A0ABP1PTG2_9HEXA</name>
<evidence type="ECO:0000313" key="2">
    <source>
        <dbReference type="Proteomes" id="UP001642540"/>
    </source>
</evidence>
<keyword evidence="2" id="KW-1185">Reference proteome</keyword>